<dbReference type="RefSeq" id="WP_060687083.1">
    <property type="nucleotide sequence ID" value="NZ_LGKN01000003.1"/>
</dbReference>
<comment type="caution">
    <text evidence="1">The sequence shown here is derived from an EMBL/GenBank/DDBJ whole genome shotgun (WGS) entry which is preliminary data.</text>
</comment>
<dbReference type="GO" id="GO:0000725">
    <property type="term" value="P:recombinational repair"/>
    <property type="evidence" value="ECO:0007669"/>
    <property type="project" value="TreeGrafter"/>
</dbReference>
<gene>
    <name evidence="1" type="ORF">SE16_00740</name>
</gene>
<evidence type="ECO:0000313" key="1">
    <source>
        <dbReference type="EMBL" id="KPL89101.1"/>
    </source>
</evidence>
<dbReference type="GO" id="GO:0005524">
    <property type="term" value="F:ATP binding"/>
    <property type="evidence" value="ECO:0007669"/>
    <property type="project" value="InterPro"/>
</dbReference>
<dbReference type="PANTHER" id="PTHR11070:SF2">
    <property type="entry name" value="ATP-DEPENDENT DNA HELICASE SRS2"/>
    <property type="match status" value="1"/>
</dbReference>
<dbReference type="Gene3D" id="3.40.50.300">
    <property type="entry name" value="P-loop containing nucleotide triphosphate hydrolases"/>
    <property type="match status" value="2"/>
</dbReference>
<proteinExistence type="predicted"/>
<organism evidence="1 2">
    <name type="scientific">Ardenticatena maritima</name>
    <dbReference type="NCBI Taxonomy" id="872965"/>
    <lineage>
        <taxon>Bacteria</taxon>
        <taxon>Bacillati</taxon>
        <taxon>Chloroflexota</taxon>
        <taxon>Ardenticatenia</taxon>
        <taxon>Ardenticatenales</taxon>
        <taxon>Ardenticatenaceae</taxon>
        <taxon>Ardenticatena</taxon>
    </lineage>
</organism>
<dbReference type="SUPFAM" id="SSF52540">
    <property type="entry name" value="P-loop containing nucleoside triphosphate hydrolases"/>
    <property type="match status" value="1"/>
</dbReference>
<dbReference type="GO" id="GO:0043138">
    <property type="term" value="F:3'-5' DNA helicase activity"/>
    <property type="evidence" value="ECO:0007669"/>
    <property type="project" value="TreeGrafter"/>
</dbReference>
<dbReference type="GO" id="GO:0003677">
    <property type="term" value="F:DNA binding"/>
    <property type="evidence" value="ECO:0007669"/>
    <property type="project" value="InterPro"/>
</dbReference>
<dbReference type="EMBL" id="LGKN01000003">
    <property type="protein sequence ID" value="KPL89101.1"/>
    <property type="molecule type" value="Genomic_DNA"/>
</dbReference>
<dbReference type="InterPro" id="IPR027417">
    <property type="entry name" value="P-loop_NTPase"/>
</dbReference>
<dbReference type="PANTHER" id="PTHR11070">
    <property type="entry name" value="UVRD / RECB / PCRA DNA HELICASE FAMILY MEMBER"/>
    <property type="match status" value="1"/>
</dbReference>
<accession>A0A0P6Y8C9</accession>
<dbReference type="InterPro" id="IPR000212">
    <property type="entry name" value="DNA_helicase_UvrD/REP"/>
</dbReference>
<protein>
    <submittedName>
        <fullName evidence="1">Uncharacterized protein</fullName>
    </submittedName>
</protein>
<name>A0A0P6Y8C9_9CHLR</name>
<dbReference type="Proteomes" id="UP000050502">
    <property type="component" value="Unassembled WGS sequence"/>
</dbReference>
<reference evidence="1 2" key="1">
    <citation type="submission" date="2015-07" db="EMBL/GenBank/DDBJ databases">
        <title>Whole genome sequence of Ardenticatena maritima DSM 23922.</title>
        <authorList>
            <person name="Hemp J."/>
            <person name="Ward L.M."/>
            <person name="Pace L.A."/>
            <person name="Fischer W.W."/>
        </authorList>
    </citation>
    <scope>NUCLEOTIDE SEQUENCE [LARGE SCALE GENOMIC DNA]</scope>
    <source>
        <strain evidence="1 2">110S</strain>
    </source>
</reference>
<evidence type="ECO:0000313" key="2">
    <source>
        <dbReference type="Proteomes" id="UP000050502"/>
    </source>
</evidence>
<dbReference type="PATRIC" id="fig|872965.6.peg.87"/>
<sequence>MLVYVTDHLKEQLADKQFKEAQSGVQKLQSRLESITDVYEIAPSVMERLHPVYKYRIGKIRVIGKLIYENEIPVMILVHLFKRGDAKYQNFLNMNAKERLDFIDPYLPAPEVIQKFIEENLAEVPQVEERPPLPSEFAHWLNPFQRSRQDVIIFESRNWVQKMEMNRYRATIHRYFDILNKAIISQKYDFPVIDFISGVREEHRVVYLANFLLDLPNYPSEEIFFLIDASEGRDEELEHHLKQGLREGTGPYAWLNGISDGIVSTELQFDLLAQQSGRAYYAYFLLDEPLWKEIEGVKTTQSSNSGVDHRNPALSAEEVRILSHALHGGDQYVLPLFINGRAGSGKSTMLHYLFANYVFRKLQDELPGKVLFLTYTEQLRKESQKTVREFLQIGNEFAIKDLPEREFERIMQTSFWKFDDFVREMLSQEERLEKFPLDRFVANFGDFQRVYETIAPKGPGNYSADVAWHILRTYIKGYRRGDPLEPDEYYEEVSEKERSVPLDAYKWVWEKIWPRYRDEYWDIQDVVRYLIQQDRVPAEYAVVFCDEAQDFTRVELEFLWLLLVYREYDLKHSGYKLRIPLVLAGDPFQTLNPTGFRWEALKNAFSDEIEGALDPAQFGIVGFCYEELRYNYRSAAPIVRFGNLLQYWRRTYFEVHGEIWQKPWQHDQHFLPPQLYVLGKMVTEETLLQKLQGEIVILPCEHNQEEEFVAQDPLLRQLQQQATPPTFLSPMAAKGLEFSRVWLYKFGEYCPENFFKSDNIPYDERLRNEFFLNKLYVSVTRAQRSLNIIDTEEGKRRLWDKALTLPPVEEKDLLGSITIGDVFGLQEGAEQLDPMELAEQFLASGRPHLVRQAGEIYRRSGKMEKSNYCRAYALELERKYREAGKQYLELGILYFKDAERCFWNSQDWEQLDALYTTGWEGQGNVLYRRATSLMRAQQTLEQISLQDIQLFLDALGDELKRDDSVLEHESIKQVLRFVADLIRQRFENTEYVQLLRRLASLLRENPGIGVILGDEMAGWVCYYAGEIEASISFWDALAVKPHEYYLAQASISKDDTAKLRWLGQGQAYEQIVDLKRDLQNDPQRVKALSEEHKKLIGRALVQEQQYNEAFDWYRENGLLEDALTLLEKGWIEPTFDILKQFLEEVLNLLSEAPSDKTFEFAEKVSKLIQEHLVWRDGNQLLTEYWDQLGNTNKEWEWVVESFKRTKGEYNKKAYAMLAHVVAKAQPFSFSSVRQKQLLVEILLQRLSPKASQAWLQTLPLDIAVTALDKITTHLDALRWYEEMLEVGNLSDSDRAFIQKQWLKTKEERIEYKRSRGESTKKDEEELEQKKKEWKTVDVLASSSEKATFSHIERPESETDMEVKIDVEVDEDTCKLSSGNQIVLINVTNQSITSFKVKVLESRKGKSLRFRVKEWNLQGELGHDRTLKLFINRKLWKKIKI</sequence>